<protein>
    <submittedName>
        <fullName evidence="2">Uncharacterized protein</fullName>
    </submittedName>
</protein>
<sequence>MYSLLASSTPVRQGLRQAASTPRNQVRPVQGRSPHIQSIDRDG</sequence>
<dbReference type="EMBL" id="AGNK02002359">
    <property type="status" value="NOT_ANNOTATED_CDS"/>
    <property type="molecule type" value="Genomic_DNA"/>
</dbReference>
<feature type="region of interest" description="Disordered" evidence="1">
    <location>
        <begin position="1"/>
        <end position="43"/>
    </location>
</feature>
<evidence type="ECO:0000256" key="1">
    <source>
        <dbReference type="SAM" id="MobiDB-lite"/>
    </source>
</evidence>
<reference evidence="3" key="1">
    <citation type="journal article" date="2012" name="Nat. Biotechnol.">
        <title>Reference genome sequence of the model plant Setaria.</title>
        <authorList>
            <person name="Bennetzen J.L."/>
            <person name="Schmutz J."/>
            <person name="Wang H."/>
            <person name="Percifield R."/>
            <person name="Hawkins J."/>
            <person name="Pontaroli A.C."/>
            <person name="Estep M."/>
            <person name="Feng L."/>
            <person name="Vaughn J.N."/>
            <person name="Grimwood J."/>
            <person name="Jenkins J."/>
            <person name="Barry K."/>
            <person name="Lindquist E."/>
            <person name="Hellsten U."/>
            <person name="Deshpande S."/>
            <person name="Wang X."/>
            <person name="Wu X."/>
            <person name="Mitros T."/>
            <person name="Triplett J."/>
            <person name="Yang X."/>
            <person name="Ye C.Y."/>
            <person name="Mauro-Herrera M."/>
            <person name="Wang L."/>
            <person name="Li P."/>
            <person name="Sharma M."/>
            <person name="Sharma R."/>
            <person name="Ronald P.C."/>
            <person name="Panaud O."/>
            <person name="Kellogg E.A."/>
            <person name="Brutnell T.P."/>
            <person name="Doust A.N."/>
            <person name="Tuskan G.A."/>
            <person name="Rokhsar D."/>
            <person name="Devos K.M."/>
        </authorList>
    </citation>
    <scope>NUCLEOTIDE SEQUENCE [LARGE SCALE GENOMIC DNA]</scope>
    <source>
        <strain evidence="3">cv. Yugu1</strain>
    </source>
</reference>
<dbReference type="AlphaFoldDB" id="K3Y4A5"/>
<dbReference type="HOGENOM" id="CLU_3243105_0_0_1"/>
<dbReference type="InParanoid" id="K3Y4A5"/>
<evidence type="ECO:0000313" key="3">
    <source>
        <dbReference type="Proteomes" id="UP000004995"/>
    </source>
</evidence>
<dbReference type="EnsemblPlants" id="KQL10301">
    <property type="protein sequence ID" value="KQL10301"/>
    <property type="gene ID" value="SETIT_009043mg"/>
</dbReference>
<keyword evidence="3" id="KW-1185">Reference proteome</keyword>
<dbReference type="Gramene" id="KQL10301">
    <property type="protein sequence ID" value="KQL10301"/>
    <property type="gene ID" value="SETIT_009043mg"/>
</dbReference>
<feature type="compositionally biased region" description="Polar residues" evidence="1">
    <location>
        <begin position="1"/>
        <end position="11"/>
    </location>
</feature>
<reference evidence="2" key="2">
    <citation type="submission" date="2018-08" db="UniProtKB">
        <authorList>
            <consortium name="EnsemblPlants"/>
        </authorList>
    </citation>
    <scope>IDENTIFICATION</scope>
    <source>
        <strain evidence="2">Yugu1</strain>
    </source>
</reference>
<name>K3Y4A5_SETIT</name>
<dbReference type="Proteomes" id="UP000004995">
    <property type="component" value="Unassembled WGS sequence"/>
</dbReference>
<accession>K3Y4A5</accession>
<evidence type="ECO:0000313" key="2">
    <source>
        <dbReference type="EnsemblPlants" id="KQL10301"/>
    </source>
</evidence>
<proteinExistence type="predicted"/>
<organism evidence="2 3">
    <name type="scientific">Setaria italica</name>
    <name type="common">Foxtail millet</name>
    <name type="synonym">Panicum italicum</name>
    <dbReference type="NCBI Taxonomy" id="4555"/>
    <lineage>
        <taxon>Eukaryota</taxon>
        <taxon>Viridiplantae</taxon>
        <taxon>Streptophyta</taxon>
        <taxon>Embryophyta</taxon>
        <taxon>Tracheophyta</taxon>
        <taxon>Spermatophyta</taxon>
        <taxon>Magnoliopsida</taxon>
        <taxon>Liliopsida</taxon>
        <taxon>Poales</taxon>
        <taxon>Poaceae</taxon>
        <taxon>PACMAD clade</taxon>
        <taxon>Panicoideae</taxon>
        <taxon>Panicodae</taxon>
        <taxon>Paniceae</taxon>
        <taxon>Cenchrinae</taxon>
        <taxon>Setaria</taxon>
    </lineage>
</organism>